<evidence type="ECO:0000256" key="2">
    <source>
        <dbReference type="ARBA" id="ARBA00022475"/>
    </source>
</evidence>
<feature type="compositionally biased region" description="Basic and acidic residues" evidence="6">
    <location>
        <begin position="619"/>
        <end position="735"/>
    </location>
</feature>
<keyword evidence="4" id="KW-0472">Membrane</keyword>
<evidence type="ECO:0000313" key="9">
    <source>
        <dbReference type="Proteomes" id="UP001432322"/>
    </source>
</evidence>
<evidence type="ECO:0000256" key="5">
    <source>
        <dbReference type="ARBA" id="ARBA00023180"/>
    </source>
</evidence>
<dbReference type="Pfam" id="PF02351">
    <property type="entry name" value="GDNF"/>
    <property type="match status" value="1"/>
</dbReference>
<proteinExistence type="predicted"/>
<feature type="compositionally biased region" description="Low complexity" evidence="6">
    <location>
        <begin position="478"/>
        <end position="487"/>
    </location>
</feature>
<feature type="compositionally biased region" description="Low complexity" evidence="6">
    <location>
        <begin position="460"/>
        <end position="470"/>
    </location>
</feature>
<feature type="compositionally biased region" description="Polar residues" evidence="6">
    <location>
        <begin position="564"/>
        <end position="575"/>
    </location>
</feature>
<feature type="compositionally biased region" description="Polar residues" evidence="6">
    <location>
        <begin position="388"/>
        <end position="402"/>
    </location>
</feature>
<dbReference type="InterPro" id="IPR016017">
    <property type="entry name" value="GDNF/GAS1"/>
</dbReference>
<feature type="non-terminal residue" evidence="8">
    <location>
        <position position="1"/>
    </location>
</feature>
<dbReference type="GO" id="GO:0005886">
    <property type="term" value="C:plasma membrane"/>
    <property type="evidence" value="ECO:0007669"/>
    <property type="project" value="UniProtKB-SubCell"/>
</dbReference>
<keyword evidence="3" id="KW-0732">Signal</keyword>
<feature type="compositionally biased region" description="Polar residues" evidence="6">
    <location>
        <begin position="430"/>
        <end position="454"/>
    </location>
</feature>
<feature type="compositionally biased region" description="Polar residues" evidence="6">
    <location>
        <begin position="500"/>
        <end position="515"/>
    </location>
</feature>
<feature type="domain" description="GDNF/GAS1" evidence="7">
    <location>
        <begin position="150"/>
        <end position="227"/>
    </location>
</feature>
<accession>A0AAV5W3L1</accession>
<feature type="compositionally biased region" description="Basic and acidic residues" evidence="6">
    <location>
        <begin position="592"/>
        <end position="604"/>
    </location>
</feature>
<reference evidence="8" key="1">
    <citation type="submission" date="2023-10" db="EMBL/GenBank/DDBJ databases">
        <title>Genome assembly of Pristionchus species.</title>
        <authorList>
            <person name="Yoshida K."/>
            <person name="Sommer R.J."/>
        </authorList>
    </citation>
    <scope>NUCLEOTIDE SEQUENCE</scope>
    <source>
        <strain evidence="8">RS5133</strain>
    </source>
</reference>
<evidence type="ECO:0000256" key="3">
    <source>
        <dbReference type="ARBA" id="ARBA00022729"/>
    </source>
</evidence>
<dbReference type="AlphaFoldDB" id="A0AAV5W3L1"/>
<gene>
    <name evidence="8" type="ORF">PFISCL1PPCAC_16345</name>
</gene>
<dbReference type="Proteomes" id="UP001432322">
    <property type="component" value="Unassembled WGS sequence"/>
</dbReference>
<comment type="caution">
    <text evidence="8">The sequence shown here is derived from an EMBL/GenBank/DDBJ whole genome shotgun (WGS) entry which is preliminary data.</text>
</comment>
<evidence type="ECO:0000256" key="1">
    <source>
        <dbReference type="ARBA" id="ARBA00004236"/>
    </source>
</evidence>
<evidence type="ECO:0000256" key="4">
    <source>
        <dbReference type="ARBA" id="ARBA00023136"/>
    </source>
</evidence>
<keyword evidence="9" id="KW-1185">Reference proteome</keyword>
<evidence type="ECO:0000256" key="6">
    <source>
        <dbReference type="SAM" id="MobiDB-lite"/>
    </source>
</evidence>
<keyword evidence="5" id="KW-0325">Glycoprotein</keyword>
<sequence>AYRPPPPLESNCLYRRSRCLRDSACRLRIVEFDSICGESPSECLAASPSECVHLLWQIKHWLGDDRCDCHPIFGARRDCERFGHLLYAHPCETLLAREPVTIEERNRSDDYGRRRTTRDYSNRRTTRSPSKVSISDLSVATSTQLQEQECDVALHQICLQHVSCSQLWNLFRQNCVVDSDNTCIMTHREACWESFEGLLWTGLGRCHCSSNVSDCHWIRLHTNFNKCIYDISRESGMSFASFTPLPAPVTPPPTRVSFVNFASQSVSSTPAPVTTTVSPSVPYTAPHTVPPTVTPAHYAQSTTQPALIPTITVTRPADPLTQSSQMAVQVGRPIDRWAPTTDYRTLPYPPQTRPIDNRPYDAGYRTPNVQPIPTDQRTDQRSQIRVDYSNQQGGNRYPTNYPSPGYGSQPAAQSPDDRYRQEYPRHDQSRTSGQDYRNPGNNQDYRSSGSTQDYRNPGVSQTGHHQGSQQSRDRDSSSDYNQYSSNYGRSHGQPDRQQEYGRSNQQALGVASTISRPDYGRSDDYRNQQSSSRSNGQAGSVSATQEHGGSRADPRQDYGRSDYRSGQTASDGKSNGQDRNRYPPERQQSTARRIDRLRNEDRAGSAEAPQQLSVVNNQERSRDEYQEGRGSKTERREETLQAKGAEEERRRRKEEEERRKEEGRKEEKRRKEEEREREERRRKEEEERRQMERGEKIRKEETRRREDRRKEEEERRKEGEREGKRREKERQEKYNLTRQSSGALSCHLVPHSSQGV</sequence>
<dbReference type="SMART" id="SM00907">
    <property type="entry name" value="GDNF"/>
    <property type="match status" value="2"/>
</dbReference>
<evidence type="ECO:0000313" key="8">
    <source>
        <dbReference type="EMBL" id="GMT25048.1"/>
    </source>
</evidence>
<feature type="region of interest" description="Disordered" evidence="6">
    <location>
        <begin position="106"/>
        <end position="130"/>
    </location>
</feature>
<dbReference type="SUPFAM" id="SSF110035">
    <property type="entry name" value="GDNF receptor-like"/>
    <property type="match status" value="1"/>
</dbReference>
<feature type="compositionally biased region" description="Basic and acidic residues" evidence="6">
    <location>
        <begin position="548"/>
        <end position="563"/>
    </location>
</feature>
<feature type="compositionally biased region" description="Basic and acidic residues" evidence="6">
    <location>
        <begin position="106"/>
        <end position="122"/>
    </location>
</feature>
<keyword evidence="2" id="KW-1003">Cell membrane</keyword>
<name>A0AAV5W3L1_9BILA</name>
<comment type="subcellular location">
    <subcellularLocation>
        <location evidence="1">Cell membrane</location>
    </subcellularLocation>
</comment>
<organism evidence="8 9">
    <name type="scientific">Pristionchus fissidentatus</name>
    <dbReference type="NCBI Taxonomy" id="1538716"/>
    <lineage>
        <taxon>Eukaryota</taxon>
        <taxon>Metazoa</taxon>
        <taxon>Ecdysozoa</taxon>
        <taxon>Nematoda</taxon>
        <taxon>Chromadorea</taxon>
        <taxon>Rhabditida</taxon>
        <taxon>Rhabditina</taxon>
        <taxon>Diplogasteromorpha</taxon>
        <taxon>Diplogasteroidea</taxon>
        <taxon>Neodiplogasteridae</taxon>
        <taxon>Pristionchus</taxon>
    </lineage>
</organism>
<evidence type="ECO:0000259" key="7">
    <source>
        <dbReference type="SMART" id="SM00907"/>
    </source>
</evidence>
<protein>
    <recommendedName>
        <fullName evidence="7">GDNF/GAS1 domain-containing protein</fullName>
    </recommendedName>
</protein>
<feature type="region of interest" description="Disordered" evidence="6">
    <location>
        <begin position="339"/>
        <end position="756"/>
    </location>
</feature>
<dbReference type="InterPro" id="IPR037193">
    <property type="entry name" value="GDNF_alpha"/>
</dbReference>
<feature type="domain" description="GDNF/GAS1" evidence="7">
    <location>
        <begin position="12"/>
        <end position="91"/>
    </location>
</feature>
<feature type="compositionally biased region" description="Polar residues" evidence="6">
    <location>
        <begin position="608"/>
        <end position="618"/>
    </location>
</feature>
<feature type="compositionally biased region" description="Basic and acidic residues" evidence="6">
    <location>
        <begin position="415"/>
        <end position="429"/>
    </location>
</feature>
<dbReference type="EMBL" id="BTSY01000004">
    <property type="protein sequence ID" value="GMT25048.1"/>
    <property type="molecule type" value="Genomic_DNA"/>
</dbReference>
<feature type="compositionally biased region" description="Low complexity" evidence="6">
    <location>
        <begin position="527"/>
        <end position="542"/>
    </location>
</feature>